<sequence length="136" mass="15721">MTNFNEETPISNQEGKQTPEHLLSKNEIIDRLDDAVKQSEEGEISDLQLFAHAANAWREANHNPAIKSALEKEMRKRRLVLHQIAPLDIPKHGDPIRKRYNPNYWLGTEELRNDPKGFLLNRIASLKNLFESLQIT</sequence>
<dbReference type="AlphaFoldDB" id="A0A2H0WT23"/>
<proteinExistence type="predicted"/>
<dbReference type="EMBL" id="PEZH01000036">
    <property type="protein sequence ID" value="PIS15078.1"/>
    <property type="molecule type" value="Genomic_DNA"/>
</dbReference>
<name>A0A2H0WT23_9BACT</name>
<evidence type="ECO:0000313" key="2">
    <source>
        <dbReference type="EMBL" id="PIS15078.1"/>
    </source>
</evidence>
<comment type="caution">
    <text evidence="2">The sequence shown here is derived from an EMBL/GenBank/DDBJ whole genome shotgun (WGS) entry which is preliminary data.</text>
</comment>
<protein>
    <submittedName>
        <fullName evidence="2">Uncharacterized protein</fullName>
    </submittedName>
</protein>
<dbReference type="Proteomes" id="UP000231282">
    <property type="component" value="Unassembled WGS sequence"/>
</dbReference>
<accession>A0A2H0WT23</accession>
<reference evidence="3" key="1">
    <citation type="submission" date="2017-09" db="EMBL/GenBank/DDBJ databases">
        <title>Depth-based differentiation of microbial function through sediment-hosted aquifers and enrichment of novel symbionts in the deep terrestrial subsurface.</title>
        <authorList>
            <person name="Probst A.J."/>
            <person name="Ladd B."/>
            <person name="Jarett J.K."/>
            <person name="Geller-Mcgrath D.E."/>
            <person name="Sieber C.M.K."/>
            <person name="Emerson J.B."/>
            <person name="Anantharaman K."/>
            <person name="Thomas B.C."/>
            <person name="Malmstrom R."/>
            <person name="Stieglmeier M."/>
            <person name="Klingl A."/>
            <person name="Woyke T."/>
            <person name="Ryan C.M."/>
            <person name="Banfield J.F."/>
        </authorList>
    </citation>
    <scope>NUCLEOTIDE SEQUENCE [LARGE SCALE GENOMIC DNA]</scope>
</reference>
<gene>
    <name evidence="2" type="ORF">COT63_01870</name>
</gene>
<organism evidence="2 3">
    <name type="scientific">Candidatus Shapirobacteria bacterium CG09_land_8_20_14_0_10_38_17</name>
    <dbReference type="NCBI Taxonomy" id="1974884"/>
    <lineage>
        <taxon>Bacteria</taxon>
        <taxon>Candidatus Shapironibacteriota</taxon>
    </lineage>
</organism>
<evidence type="ECO:0000256" key="1">
    <source>
        <dbReference type="SAM" id="MobiDB-lite"/>
    </source>
</evidence>
<feature type="compositionally biased region" description="Polar residues" evidence="1">
    <location>
        <begin position="1"/>
        <end position="16"/>
    </location>
</feature>
<evidence type="ECO:0000313" key="3">
    <source>
        <dbReference type="Proteomes" id="UP000231282"/>
    </source>
</evidence>
<feature type="region of interest" description="Disordered" evidence="1">
    <location>
        <begin position="1"/>
        <end position="23"/>
    </location>
</feature>